<name>A0A9D4RVB6_DREPO</name>
<dbReference type="EMBL" id="JAIWYP010000001">
    <property type="protein sequence ID" value="KAH3880123.1"/>
    <property type="molecule type" value="Genomic_DNA"/>
</dbReference>
<dbReference type="Proteomes" id="UP000828390">
    <property type="component" value="Unassembled WGS sequence"/>
</dbReference>
<reference evidence="1" key="2">
    <citation type="submission" date="2020-11" db="EMBL/GenBank/DDBJ databases">
        <authorList>
            <person name="McCartney M.A."/>
            <person name="Auch B."/>
            <person name="Kono T."/>
            <person name="Mallez S."/>
            <person name="Becker A."/>
            <person name="Gohl D.M."/>
            <person name="Silverstein K.A.T."/>
            <person name="Koren S."/>
            <person name="Bechman K.B."/>
            <person name="Herman A."/>
            <person name="Abrahante J.E."/>
            <person name="Garbe J."/>
        </authorList>
    </citation>
    <scope>NUCLEOTIDE SEQUENCE</scope>
    <source>
        <strain evidence="1">Duluth1</strain>
        <tissue evidence="1">Whole animal</tissue>
    </source>
</reference>
<dbReference type="AlphaFoldDB" id="A0A9D4RVB6"/>
<evidence type="ECO:0000313" key="1">
    <source>
        <dbReference type="EMBL" id="KAH3880123.1"/>
    </source>
</evidence>
<evidence type="ECO:0000313" key="2">
    <source>
        <dbReference type="Proteomes" id="UP000828390"/>
    </source>
</evidence>
<sequence>MSVQECEQSITIAIYGKLPQPPCRNVFQLTGTIFKLVQDIIGTLVFTKFYADWTINVAPGSFPHSPAELRQRPSLTLVVAGNAPAEPLASLLMYHSYTETLPAFIGALPYSARVCMGPGGATVPSRLFPVLRRSFPVHPSSIKHFNTFPFIPTPDKHQEVSYLLQAFIDTRQTSRSTPDKHQEVSYLLQAFIDTRQTSRSVLSSPSLYRHQTNIKKCPIFSKPL</sequence>
<proteinExistence type="predicted"/>
<comment type="caution">
    <text evidence="1">The sequence shown here is derived from an EMBL/GenBank/DDBJ whole genome shotgun (WGS) entry which is preliminary data.</text>
</comment>
<gene>
    <name evidence="1" type="ORF">DPMN_004036</name>
</gene>
<accession>A0A9D4RVB6</accession>
<keyword evidence="2" id="KW-1185">Reference proteome</keyword>
<reference evidence="1" key="1">
    <citation type="journal article" date="2019" name="bioRxiv">
        <title>The Genome of the Zebra Mussel, Dreissena polymorpha: A Resource for Invasive Species Research.</title>
        <authorList>
            <person name="McCartney M.A."/>
            <person name="Auch B."/>
            <person name="Kono T."/>
            <person name="Mallez S."/>
            <person name="Zhang Y."/>
            <person name="Obille A."/>
            <person name="Becker A."/>
            <person name="Abrahante J.E."/>
            <person name="Garbe J."/>
            <person name="Badalamenti J.P."/>
            <person name="Herman A."/>
            <person name="Mangelson H."/>
            <person name="Liachko I."/>
            <person name="Sullivan S."/>
            <person name="Sone E.D."/>
            <person name="Koren S."/>
            <person name="Silverstein K.A.T."/>
            <person name="Beckman K.B."/>
            <person name="Gohl D.M."/>
        </authorList>
    </citation>
    <scope>NUCLEOTIDE SEQUENCE</scope>
    <source>
        <strain evidence="1">Duluth1</strain>
        <tissue evidence="1">Whole animal</tissue>
    </source>
</reference>
<organism evidence="1 2">
    <name type="scientific">Dreissena polymorpha</name>
    <name type="common">Zebra mussel</name>
    <name type="synonym">Mytilus polymorpha</name>
    <dbReference type="NCBI Taxonomy" id="45954"/>
    <lineage>
        <taxon>Eukaryota</taxon>
        <taxon>Metazoa</taxon>
        <taxon>Spiralia</taxon>
        <taxon>Lophotrochozoa</taxon>
        <taxon>Mollusca</taxon>
        <taxon>Bivalvia</taxon>
        <taxon>Autobranchia</taxon>
        <taxon>Heteroconchia</taxon>
        <taxon>Euheterodonta</taxon>
        <taxon>Imparidentia</taxon>
        <taxon>Neoheterodontei</taxon>
        <taxon>Myida</taxon>
        <taxon>Dreissenoidea</taxon>
        <taxon>Dreissenidae</taxon>
        <taxon>Dreissena</taxon>
    </lineage>
</organism>
<protein>
    <submittedName>
        <fullName evidence="1">Uncharacterized protein</fullName>
    </submittedName>
</protein>